<feature type="compositionally biased region" description="Low complexity" evidence="13">
    <location>
        <begin position="295"/>
        <end position="321"/>
    </location>
</feature>
<evidence type="ECO:0000256" key="1">
    <source>
        <dbReference type="ARBA" id="ARBA00004123"/>
    </source>
</evidence>
<dbReference type="PROSITE" id="PS01359">
    <property type="entry name" value="ZF_PHD_1"/>
    <property type="match status" value="1"/>
</dbReference>
<evidence type="ECO:0000256" key="12">
    <source>
        <dbReference type="SAM" id="Coils"/>
    </source>
</evidence>
<feature type="compositionally biased region" description="Basic and acidic residues" evidence="13">
    <location>
        <begin position="130"/>
        <end position="140"/>
    </location>
</feature>
<dbReference type="FunFam" id="3.30.40.10:FF:000103">
    <property type="entry name" value="Inhibitor of growth protein"/>
    <property type="match status" value="1"/>
</dbReference>
<dbReference type="GO" id="GO:0035267">
    <property type="term" value="C:NuA4 histone acetyltransferase complex"/>
    <property type="evidence" value="ECO:0007669"/>
    <property type="project" value="TreeGrafter"/>
</dbReference>
<dbReference type="CDD" id="cd16858">
    <property type="entry name" value="ING_ING3_Yng2p"/>
    <property type="match status" value="1"/>
</dbReference>
<dbReference type="PROSITE" id="PS50016">
    <property type="entry name" value="ZF_PHD_2"/>
    <property type="match status" value="1"/>
</dbReference>
<comment type="similarity">
    <text evidence="2 11">Belongs to the ING family.</text>
</comment>
<dbReference type="CDD" id="cd15585">
    <property type="entry name" value="PHD_ING3"/>
    <property type="match status" value="1"/>
</dbReference>
<dbReference type="SUPFAM" id="SSF57903">
    <property type="entry name" value="FYVE/PHD zinc finger"/>
    <property type="match status" value="1"/>
</dbReference>
<comment type="subunit">
    <text evidence="11">Component of an histone acetyltransferase complex. Interacts with H3K4me3 and to a lesser extent with H3K4me2.</text>
</comment>
<evidence type="ECO:0000256" key="4">
    <source>
        <dbReference type="ARBA" id="ARBA00022723"/>
    </source>
</evidence>
<dbReference type="GO" id="GO:0005634">
    <property type="term" value="C:nucleus"/>
    <property type="evidence" value="ECO:0007669"/>
    <property type="project" value="UniProtKB-SubCell"/>
</dbReference>
<accession>A0A8J1XHX8</accession>
<dbReference type="Gene3D" id="3.30.40.10">
    <property type="entry name" value="Zinc/RING finger domain, C3HC4 (zinc finger)"/>
    <property type="match status" value="1"/>
</dbReference>
<evidence type="ECO:0000256" key="8">
    <source>
        <dbReference type="ARBA" id="ARBA00023015"/>
    </source>
</evidence>
<keyword evidence="12" id="KW-0175">Coiled coil</keyword>
<evidence type="ECO:0000256" key="2">
    <source>
        <dbReference type="ARBA" id="ARBA00010210"/>
    </source>
</evidence>
<dbReference type="GO" id="GO:0008270">
    <property type="term" value="F:zinc ion binding"/>
    <property type="evidence" value="ECO:0007669"/>
    <property type="project" value="UniProtKB-KW"/>
</dbReference>
<dbReference type="Pfam" id="PF12998">
    <property type="entry name" value="ING"/>
    <property type="match status" value="1"/>
</dbReference>
<dbReference type="GO" id="GO:0006325">
    <property type="term" value="P:chromatin organization"/>
    <property type="evidence" value="ECO:0007669"/>
    <property type="project" value="UniProtKB-KW"/>
</dbReference>
<feature type="compositionally biased region" description="Low complexity" evidence="13">
    <location>
        <begin position="189"/>
        <end position="204"/>
    </location>
</feature>
<dbReference type="OrthoDB" id="5411773at2759"/>
<feature type="region of interest" description="Disordered" evidence="13">
    <location>
        <begin position="130"/>
        <end position="149"/>
    </location>
</feature>
<keyword evidence="8" id="KW-0805">Transcription regulation</keyword>
<dbReference type="InterPro" id="IPR013083">
    <property type="entry name" value="Znf_RING/FYVE/PHD"/>
</dbReference>
<comment type="subcellular location">
    <subcellularLocation>
        <location evidence="1 11">Nucleus</location>
    </subcellularLocation>
</comment>
<evidence type="ECO:0000256" key="7">
    <source>
        <dbReference type="ARBA" id="ARBA00022853"/>
    </source>
</evidence>
<keyword evidence="6 11" id="KW-0862">Zinc</keyword>
<dbReference type="EMBL" id="CAIIXF020000005">
    <property type="protein sequence ID" value="CAH1782753.1"/>
    <property type="molecule type" value="Genomic_DNA"/>
</dbReference>
<dbReference type="InterPro" id="IPR019787">
    <property type="entry name" value="Znf_PHD-finger"/>
</dbReference>
<dbReference type="InterPro" id="IPR001965">
    <property type="entry name" value="Znf_PHD"/>
</dbReference>
<dbReference type="PANTHER" id="PTHR10333">
    <property type="entry name" value="INHIBITOR OF GROWTH PROTEIN"/>
    <property type="match status" value="1"/>
</dbReference>
<name>A0A8J1XHX8_OWEFU</name>
<feature type="compositionally biased region" description="Low complexity" evidence="13">
    <location>
        <begin position="272"/>
        <end position="281"/>
    </location>
</feature>
<protein>
    <recommendedName>
        <fullName evidence="11">Inhibitor of growth protein</fullName>
    </recommendedName>
</protein>
<dbReference type="InterPro" id="IPR042020">
    <property type="entry name" value="ING3_PHD"/>
</dbReference>
<keyword evidence="5 11" id="KW-0863">Zinc-finger</keyword>
<feature type="region of interest" description="Disordered" evidence="13">
    <location>
        <begin position="269"/>
        <end position="334"/>
    </location>
</feature>
<gene>
    <name evidence="14" type="ORF">OFUS_LOCUS9166</name>
</gene>
<evidence type="ECO:0000256" key="9">
    <source>
        <dbReference type="ARBA" id="ARBA00023163"/>
    </source>
</evidence>
<evidence type="ECO:0000313" key="14">
    <source>
        <dbReference type="EMBL" id="CAH1782753.1"/>
    </source>
</evidence>
<comment type="caution">
    <text evidence="14">The sequence shown here is derived from an EMBL/GenBank/DDBJ whole genome shotgun (WGS) entry which is preliminary data.</text>
</comment>
<keyword evidence="7 11" id="KW-0156">Chromatin regulator</keyword>
<keyword evidence="15" id="KW-1185">Reference proteome</keyword>
<evidence type="ECO:0000256" key="3">
    <source>
        <dbReference type="ARBA" id="ARBA00022604"/>
    </source>
</evidence>
<proteinExistence type="inferred from homology"/>
<dbReference type="InterPro" id="IPR024610">
    <property type="entry name" value="ING_N_histone-binding"/>
</dbReference>
<comment type="domain">
    <text evidence="11">The PHD-type zinc finger mediates the binding to H3K4me3.</text>
</comment>
<feature type="region of interest" description="Disordered" evidence="13">
    <location>
        <begin position="182"/>
        <end position="204"/>
    </location>
</feature>
<evidence type="ECO:0000256" key="10">
    <source>
        <dbReference type="ARBA" id="ARBA00023242"/>
    </source>
</evidence>
<keyword evidence="10 11" id="KW-0539">Nucleus</keyword>
<dbReference type="InterPro" id="IPR019786">
    <property type="entry name" value="Zinc_finger_PHD-type_CS"/>
</dbReference>
<comment type="function">
    <text evidence="11">Component of an histone acetyltransferase complex.</text>
</comment>
<dbReference type="SMART" id="SM00249">
    <property type="entry name" value="PHD"/>
    <property type="match status" value="1"/>
</dbReference>
<evidence type="ECO:0000256" key="13">
    <source>
        <dbReference type="SAM" id="MobiDB-lite"/>
    </source>
</evidence>
<keyword evidence="4 11" id="KW-0479">Metal-binding</keyword>
<organism evidence="14 15">
    <name type="scientific">Owenia fusiformis</name>
    <name type="common">Polychaete worm</name>
    <dbReference type="NCBI Taxonomy" id="6347"/>
    <lineage>
        <taxon>Eukaryota</taxon>
        <taxon>Metazoa</taxon>
        <taxon>Spiralia</taxon>
        <taxon>Lophotrochozoa</taxon>
        <taxon>Annelida</taxon>
        <taxon>Polychaeta</taxon>
        <taxon>Sedentaria</taxon>
        <taxon>Canalipalpata</taxon>
        <taxon>Sabellida</taxon>
        <taxon>Oweniida</taxon>
        <taxon>Oweniidae</taxon>
        <taxon>Owenia</taxon>
    </lineage>
</organism>
<sequence>MLYLEDYLEMIENLPMEMRDRFTEMREMDLQVQNAMDSLDDRVKQFFKKCHVDKTVKSDVRDEQFKKLKEEYNKALEDADEKVQLANQIYELLEKYLRKLDMEVGKFKLELEADNAGITEMLEKRSLELDKPPKDLNNHRPEKRKYSSVLSNHNHVESNMKRVQSEKVLTSLAHDAARETLSSIHKSHSNTSSPSGTMFNSSSNSSSAITYNLGHVGAGSNAAIAAAASQAIAATQQMQQGRRTSSLKASFEFTKANASDLARDLTFGAGFSSSPSTPTPSLLEGRTQRTKKQTARALAAAESKASHSTTPATSAPSTTPQVAPPTTPASATASPALADLAEGQLLTEDTSNSGDWQYDPNEPRYCICNQVSYGDMVGCDNDDCTIEWFHYPCVGLTQAPKGKWYCPQCTAAMKRRGRK</sequence>
<dbReference type="InterPro" id="IPR028651">
    <property type="entry name" value="ING_fam"/>
</dbReference>
<evidence type="ECO:0000256" key="11">
    <source>
        <dbReference type="RuleBase" id="RU361213"/>
    </source>
</evidence>
<dbReference type="AlphaFoldDB" id="A0A8J1XHX8"/>
<feature type="coiled-coil region" evidence="12">
    <location>
        <begin position="62"/>
        <end position="89"/>
    </location>
</feature>
<keyword evidence="3" id="KW-0341">Growth regulation</keyword>
<dbReference type="SMART" id="SM01408">
    <property type="entry name" value="ING"/>
    <property type="match status" value="1"/>
</dbReference>
<dbReference type="Proteomes" id="UP000749559">
    <property type="component" value="Unassembled WGS sequence"/>
</dbReference>
<keyword evidence="9" id="KW-0804">Transcription</keyword>
<evidence type="ECO:0000313" key="15">
    <source>
        <dbReference type="Proteomes" id="UP000749559"/>
    </source>
</evidence>
<dbReference type="InterPro" id="IPR011011">
    <property type="entry name" value="Znf_FYVE_PHD"/>
</dbReference>
<dbReference type="PANTHER" id="PTHR10333:SF103">
    <property type="entry name" value="INHIBITOR OF GROWTH PROTEIN 3"/>
    <property type="match status" value="1"/>
</dbReference>
<reference evidence="14" key="1">
    <citation type="submission" date="2022-03" db="EMBL/GenBank/DDBJ databases">
        <authorList>
            <person name="Martin C."/>
        </authorList>
    </citation>
    <scope>NUCLEOTIDE SEQUENCE</scope>
</reference>
<dbReference type="Gene3D" id="6.10.140.1740">
    <property type="match status" value="1"/>
</dbReference>
<evidence type="ECO:0000256" key="5">
    <source>
        <dbReference type="ARBA" id="ARBA00022771"/>
    </source>
</evidence>
<evidence type="ECO:0000256" key="6">
    <source>
        <dbReference type="ARBA" id="ARBA00022833"/>
    </source>
</evidence>